<dbReference type="Proteomes" id="UP000504606">
    <property type="component" value="Unplaced"/>
</dbReference>
<accession>A0A6J1S3A6</accession>
<dbReference type="PANTHER" id="PTHR10380">
    <property type="entry name" value="CUTICLE PROTEIN"/>
    <property type="match status" value="1"/>
</dbReference>
<evidence type="ECO:0000256" key="3">
    <source>
        <dbReference type="SAM" id="SignalP"/>
    </source>
</evidence>
<dbReference type="Pfam" id="PF00379">
    <property type="entry name" value="Chitin_bind_4"/>
    <property type="match status" value="1"/>
</dbReference>
<proteinExistence type="predicted"/>
<evidence type="ECO:0000256" key="2">
    <source>
        <dbReference type="PROSITE-ProRule" id="PRU00497"/>
    </source>
</evidence>
<dbReference type="PRINTS" id="PR00947">
    <property type="entry name" value="CUTICLE"/>
</dbReference>
<organism evidence="4 5">
    <name type="scientific">Frankliniella occidentalis</name>
    <name type="common">Western flower thrips</name>
    <name type="synonym">Euthrips occidentalis</name>
    <dbReference type="NCBI Taxonomy" id="133901"/>
    <lineage>
        <taxon>Eukaryota</taxon>
        <taxon>Metazoa</taxon>
        <taxon>Ecdysozoa</taxon>
        <taxon>Arthropoda</taxon>
        <taxon>Hexapoda</taxon>
        <taxon>Insecta</taxon>
        <taxon>Pterygota</taxon>
        <taxon>Neoptera</taxon>
        <taxon>Paraneoptera</taxon>
        <taxon>Thysanoptera</taxon>
        <taxon>Terebrantia</taxon>
        <taxon>Thripoidea</taxon>
        <taxon>Thripidae</taxon>
        <taxon>Frankliniella</taxon>
    </lineage>
</organism>
<dbReference type="InterPro" id="IPR000618">
    <property type="entry name" value="Insect_cuticle"/>
</dbReference>
<dbReference type="GO" id="GO:0008010">
    <property type="term" value="F:structural constituent of chitin-based larval cuticle"/>
    <property type="evidence" value="ECO:0007669"/>
    <property type="project" value="TreeGrafter"/>
</dbReference>
<keyword evidence="3" id="KW-0732">Signal</keyword>
<keyword evidence="4" id="KW-1185">Reference proteome</keyword>
<gene>
    <name evidence="5" type="primary">LOC113203281</name>
</gene>
<evidence type="ECO:0000256" key="1">
    <source>
        <dbReference type="ARBA" id="ARBA00022460"/>
    </source>
</evidence>
<dbReference type="RefSeq" id="XP_026273655.1">
    <property type="nucleotide sequence ID" value="XM_026417870.2"/>
</dbReference>
<evidence type="ECO:0000313" key="5">
    <source>
        <dbReference type="RefSeq" id="XP_026273655.1"/>
    </source>
</evidence>
<keyword evidence="1 2" id="KW-0193">Cuticle</keyword>
<sequence>MRFLIFAVLFAVAAAAPQFQQQAKPVFRILSDERNIEPSGRYFYSYETENGIKAEEQGDFVQARQQEAEGSAVVKGSYQFVAPDGQQYTVQYTADENGFHPEGAHLPVAPVAIPEAFQQRLQ</sequence>
<dbReference type="PROSITE" id="PS00233">
    <property type="entry name" value="CHIT_BIND_RR_1"/>
    <property type="match status" value="1"/>
</dbReference>
<feature type="chain" id="PRO_5027005591" evidence="3">
    <location>
        <begin position="16"/>
        <end position="122"/>
    </location>
</feature>
<dbReference type="GO" id="GO:0062129">
    <property type="term" value="C:chitin-based extracellular matrix"/>
    <property type="evidence" value="ECO:0007669"/>
    <property type="project" value="TreeGrafter"/>
</dbReference>
<reference evidence="5" key="1">
    <citation type="submission" date="2025-08" db="UniProtKB">
        <authorList>
            <consortium name="RefSeq"/>
        </authorList>
    </citation>
    <scope>IDENTIFICATION</scope>
    <source>
        <tissue evidence="5">Whole organism</tissue>
    </source>
</reference>
<protein>
    <submittedName>
        <fullName evidence="5">Larval cuticle protein 65Ag1-like</fullName>
    </submittedName>
</protein>
<dbReference type="OrthoDB" id="6379191at2759"/>
<dbReference type="InterPro" id="IPR031311">
    <property type="entry name" value="CHIT_BIND_RR_consensus"/>
</dbReference>
<dbReference type="AlphaFoldDB" id="A0A6J1S3A6"/>
<dbReference type="PANTHER" id="PTHR10380:SF173">
    <property type="entry name" value="CUTICULAR PROTEIN 47EF, ISOFORM C-RELATED"/>
    <property type="match status" value="1"/>
</dbReference>
<evidence type="ECO:0000313" key="4">
    <source>
        <dbReference type="Proteomes" id="UP000504606"/>
    </source>
</evidence>
<dbReference type="PROSITE" id="PS51155">
    <property type="entry name" value="CHIT_BIND_RR_2"/>
    <property type="match status" value="1"/>
</dbReference>
<dbReference type="InterPro" id="IPR050468">
    <property type="entry name" value="Cuticle_Struct_Prot"/>
</dbReference>
<dbReference type="GeneID" id="113203281"/>
<feature type="signal peptide" evidence="3">
    <location>
        <begin position="1"/>
        <end position="15"/>
    </location>
</feature>
<name>A0A6J1S3A6_FRAOC</name>
<dbReference type="KEGG" id="foc:113203281"/>